<evidence type="ECO:0000313" key="3">
    <source>
        <dbReference type="Proteomes" id="UP000199093"/>
    </source>
</evidence>
<sequence>MGHLSEHVLLFTALMLPVGMFRPDWMIWMVPLACFFAVVLELFRLHGNHVHGYDVIADVCGISLATVTIPLLRAIGSFIRSRYARP</sequence>
<protein>
    <recommendedName>
        <fullName evidence="4">VanZ like family protein</fullName>
    </recommendedName>
</protein>
<name>A0A1G8V3D7_9RHOB</name>
<keyword evidence="1" id="KW-1133">Transmembrane helix</keyword>
<dbReference type="EMBL" id="FNEJ01000064">
    <property type="protein sequence ID" value="SDJ60377.1"/>
    <property type="molecule type" value="Genomic_DNA"/>
</dbReference>
<gene>
    <name evidence="2" type="ORF">SAMN04487993_10644</name>
</gene>
<evidence type="ECO:0000256" key="1">
    <source>
        <dbReference type="SAM" id="Phobius"/>
    </source>
</evidence>
<evidence type="ECO:0008006" key="4">
    <source>
        <dbReference type="Google" id="ProtNLM"/>
    </source>
</evidence>
<organism evidence="2 3">
    <name type="scientific">Salipiger marinus</name>
    <dbReference type="NCBI Taxonomy" id="555512"/>
    <lineage>
        <taxon>Bacteria</taxon>
        <taxon>Pseudomonadati</taxon>
        <taxon>Pseudomonadota</taxon>
        <taxon>Alphaproteobacteria</taxon>
        <taxon>Rhodobacterales</taxon>
        <taxon>Roseobacteraceae</taxon>
        <taxon>Salipiger</taxon>
    </lineage>
</organism>
<evidence type="ECO:0000313" key="2">
    <source>
        <dbReference type="EMBL" id="SDJ60377.1"/>
    </source>
</evidence>
<keyword evidence="1" id="KW-0472">Membrane</keyword>
<dbReference type="AlphaFoldDB" id="A0A1G8V3D7"/>
<reference evidence="2 3" key="1">
    <citation type="submission" date="2016-10" db="EMBL/GenBank/DDBJ databases">
        <authorList>
            <person name="de Groot N.N."/>
        </authorList>
    </citation>
    <scope>NUCLEOTIDE SEQUENCE [LARGE SCALE GENOMIC DNA]</scope>
    <source>
        <strain evidence="2 3">DSM 26424</strain>
    </source>
</reference>
<dbReference type="STRING" id="555512.SAMN04487993_10644"/>
<keyword evidence="3" id="KW-1185">Reference proteome</keyword>
<accession>A0A1G8V3D7</accession>
<proteinExistence type="predicted"/>
<feature type="transmembrane region" description="Helical" evidence="1">
    <location>
        <begin position="25"/>
        <end position="43"/>
    </location>
</feature>
<dbReference type="Proteomes" id="UP000199093">
    <property type="component" value="Unassembled WGS sequence"/>
</dbReference>
<keyword evidence="1" id="KW-0812">Transmembrane</keyword>